<dbReference type="CDD" id="cd03167">
    <property type="entry name" value="oculospanin_like_LEL"/>
    <property type="match status" value="1"/>
</dbReference>
<keyword evidence="14" id="KW-1185">Reference proteome</keyword>
<evidence type="ECO:0000256" key="6">
    <source>
        <dbReference type="ARBA" id="ARBA00023136"/>
    </source>
</evidence>
<evidence type="ECO:0000256" key="11">
    <source>
        <dbReference type="PIRSR" id="PIRSR002419-1"/>
    </source>
</evidence>
<dbReference type="Ensembl" id="ENSLACT00000019684.1">
    <property type="protein sequence ID" value="ENSLACP00000019546.1"/>
    <property type="gene ID" value="ENSLACG00000017189.1"/>
</dbReference>
<comment type="subunit">
    <text evidence="10">Interacts with ADAM10.</text>
</comment>
<gene>
    <name evidence="13" type="primary">TSPAN10</name>
</gene>
<dbReference type="GO" id="GO:0005886">
    <property type="term" value="C:plasma membrane"/>
    <property type="evidence" value="ECO:0007669"/>
    <property type="project" value="UniProtKB-SubCell"/>
</dbReference>
<evidence type="ECO:0000256" key="10">
    <source>
        <dbReference type="ARBA" id="ARBA00065402"/>
    </source>
</evidence>
<dbReference type="SUPFAM" id="SSF48652">
    <property type="entry name" value="Tetraspanin"/>
    <property type="match status" value="1"/>
</dbReference>
<dbReference type="AlphaFoldDB" id="H3BCC5"/>
<dbReference type="PRINTS" id="PR00259">
    <property type="entry name" value="TMFOUR"/>
</dbReference>
<dbReference type="HOGENOM" id="CLU_055524_0_0_1"/>
<evidence type="ECO:0000256" key="1">
    <source>
        <dbReference type="ARBA" id="ARBA00004651"/>
    </source>
</evidence>
<feature type="transmembrane region" description="Helical" evidence="12">
    <location>
        <begin position="85"/>
        <end position="105"/>
    </location>
</feature>
<dbReference type="eggNOG" id="KOG3882">
    <property type="taxonomic scope" value="Eukaryota"/>
</dbReference>
<comment type="function">
    <text evidence="9">Part of TspanC8 subgroup, composed of 6 members that interact with the transmembrane metalloprotease ADAM10. This interaction is required for ADAM10 exit from the endoplasmic reticulum and for enzymatic maturation and trafficking to the cell surface as well as substrate specificity. Different TspanC8/ADAM10 complexes have distinct substrates.</text>
</comment>
<keyword evidence="7 11" id="KW-1015">Disulfide bond</keyword>
<dbReference type="PIRSF" id="PIRSF002419">
    <property type="entry name" value="Tetraspanin"/>
    <property type="match status" value="1"/>
</dbReference>
<keyword evidence="6 12" id="KW-0472">Membrane</keyword>
<dbReference type="Proteomes" id="UP000008672">
    <property type="component" value="Unassembled WGS sequence"/>
</dbReference>
<proteinExistence type="inferred from homology"/>
<feature type="disulfide bond" evidence="11">
    <location>
        <begin position="175"/>
        <end position="191"/>
    </location>
</feature>
<dbReference type="InterPro" id="IPR018499">
    <property type="entry name" value="Tetraspanin/Peripherin"/>
</dbReference>
<comment type="similarity">
    <text evidence="2 12">Belongs to the tetraspanin (TM4SF) family.</text>
</comment>
<keyword evidence="4 12" id="KW-0812">Transmembrane</keyword>
<name>H3BCC5_LATCH</name>
<evidence type="ECO:0000313" key="14">
    <source>
        <dbReference type="Proteomes" id="UP000008672"/>
    </source>
</evidence>
<feature type="transmembrane region" description="Helical" evidence="12">
    <location>
        <begin position="114"/>
        <end position="136"/>
    </location>
</feature>
<feature type="transmembrane region" description="Helical" evidence="12">
    <location>
        <begin position="41"/>
        <end position="65"/>
    </location>
</feature>
<evidence type="ECO:0000256" key="2">
    <source>
        <dbReference type="ARBA" id="ARBA00006840"/>
    </source>
</evidence>
<accession>H3BCC5</accession>
<keyword evidence="8" id="KW-0325">Glycoprotein</keyword>
<dbReference type="InterPro" id="IPR008952">
    <property type="entry name" value="Tetraspanin_EC2_sf"/>
</dbReference>
<dbReference type="FunFam" id="1.10.1450.10:FF:000033">
    <property type="entry name" value="Tetraspanin"/>
    <property type="match status" value="1"/>
</dbReference>
<dbReference type="Pfam" id="PF00335">
    <property type="entry name" value="Tetraspanin"/>
    <property type="match status" value="1"/>
</dbReference>
<dbReference type="GeneTree" id="ENSGT00940000160874"/>
<dbReference type="InParanoid" id="H3BCC5"/>
<protein>
    <recommendedName>
        <fullName evidence="12">Tetraspanin</fullName>
    </recommendedName>
</protein>
<dbReference type="STRING" id="7897.ENSLACP00000019546"/>
<reference evidence="13" key="2">
    <citation type="submission" date="2025-08" db="UniProtKB">
        <authorList>
            <consortium name="Ensembl"/>
        </authorList>
    </citation>
    <scope>IDENTIFICATION</scope>
</reference>
<evidence type="ECO:0000256" key="9">
    <source>
        <dbReference type="ARBA" id="ARBA00056995"/>
    </source>
</evidence>
<evidence type="ECO:0000313" key="13">
    <source>
        <dbReference type="Ensembl" id="ENSLACP00000019546.1"/>
    </source>
</evidence>
<reference evidence="13" key="3">
    <citation type="submission" date="2025-09" db="UniProtKB">
        <authorList>
            <consortium name="Ensembl"/>
        </authorList>
    </citation>
    <scope>IDENTIFICATION</scope>
</reference>
<evidence type="ECO:0000256" key="7">
    <source>
        <dbReference type="ARBA" id="ARBA00023157"/>
    </source>
</evidence>
<evidence type="ECO:0000256" key="4">
    <source>
        <dbReference type="ARBA" id="ARBA00022692"/>
    </source>
</evidence>
<dbReference type="InterPro" id="IPR000301">
    <property type="entry name" value="Tetraspanin_animals"/>
</dbReference>
<comment type="subcellular location">
    <subcellularLocation>
        <location evidence="1">Cell membrane</location>
        <topology evidence="1">Multi-pass membrane protein</topology>
    </subcellularLocation>
    <subcellularLocation>
        <location evidence="12">Membrane</location>
        <topology evidence="12">Multi-pass membrane protein</topology>
    </subcellularLocation>
</comment>
<organism evidence="13 14">
    <name type="scientific">Latimeria chalumnae</name>
    <name type="common">Coelacanth</name>
    <dbReference type="NCBI Taxonomy" id="7897"/>
    <lineage>
        <taxon>Eukaryota</taxon>
        <taxon>Metazoa</taxon>
        <taxon>Chordata</taxon>
        <taxon>Craniata</taxon>
        <taxon>Vertebrata</taxon>
        <taxon>Euteleostomi</taxon>
        <taxon>Coelacanthiformes</taxon>
        <taxon>Coelacanthidae</taxon>
        <taxon>Latimeria</taxon>
    </lineage>
</organism>
<dbReference type="PANTHER" id="PTHR19282">
    <property type="entry name" value="TETRASPANIN"/>
    <property type="match status" value="1"/>
</dbReference>
<evidence type="ECO:0000256" key="3">
    <source>
        <dbReference type="ARBA" id="ARBA00022475"/>
    </source>
</evidence>
<evidence type="ECO:0000256" key="8">
    <source>
        <dbReference type="ARBA" id="ARBA00023180"/>
    </source>
</evidence>
<keyword evidence="3" id="KW-1003">Cell membrane</keyword>
<keyword evidence="5 12" id="KW-1133">Transmembrane helix</keyword>
<dbReference type="PANTHER" id="PTHR19282:SF550">
    <property type="entry name" value="TETRASPANIN-10"/>
    <property type="match status" value="1"/>
</dbReference>
<evidence type="ECO:0000256" key="5">
    <source>
        <dbReference type="ARBA" id="ARBA00022989"/>
    </source>
</evidence>
<reference evidence="14" key="1">
    <citation type="submission" date="2011-08" db="EMBL/GenBank/DDBJ databases">
        <title>The draft genome of Latimeria chalumnae.</title>
        <authorList>
            <person name="Di Palma F."/>
            <person name="Alfoldi J."/>
            <person name="Johnson J."/>
            <person name="Berlin A."/>
            <person name="Gnerre S."/>
            <person name="Jaffe D."/>
            <person name="MacCallum I."/>
            <person name="Young S."/>
            <person name="Walker B.J."/>
            <person name="Lander E."/>
            <person name="Lindblad-Toh K."/>
        </authorList>
    </citation>
    <scope>NUCLEOTIDE SEQUENCE [LARGE SCALE GENOMIC DNA]</scope>
    <source>
        <strain evidence="14">Wild caught</strain>
    </source>
</reference>
<feature type="transmembrane region" description="Helical" evidence="12">
    <location>
        <begin position="255"/>
        <end position="275"/>
    </location>
</feature>
<dbReference type="Gene3D" id="1.10.1450.10">
    <property type="entry name" value="Tetraspanin"/>
    <property type="match status" value="1"/>
</dbReference>
<dbReference type="GO" id="GO:0019899">
    <property type="term" value="F:enzyme binding"/>
    <property type="evidence" value="ECO:0007669"/>
    <property type="project" value="UniProtKB-ARBA"/>
</dbReference>
<dbReference type="OMA" id="CLDPVPW"/>
<sequence>RGKKEVQKDSETKKGDEKLRFLEEKKQYFSTLNLPNRYMKYLMFLFNFFTVLGIFILAVGIWGLIDKESLVEEQISYIGTDPMLFFVLVGVIVSVMSFSGCMGALRENECLLKFFTLCIVLFVVLEVLGGIIVYTLRKQIWEHLENGIQMAVRRYQDDPDLRFIIDEIQMGLKCCGVKSYHDWERNLYFNCSSPGVHACGVPASCCIDPLENGTVTNSQCGFGTLHLEVVLAQNFIYPSGCMAQIIRWINNHMGFIGAFGIILMIIEVVGLLLATKIMGDIELIKANW</sequence>
<dbReference type="EMBL" id="AFYH01011374">
    <property type="status" value="NOT_ANNOTATED_CDS"/>
    <property type="molecule type" value="Genomic_DNA"/>
</dbReference>
<evidence type="ECO:0000256" key="12">
    <source>
        <dbReference type="RuleBase" id="RU361218"/>
    </source>
</evidence>
<dbReference type="FunCoup" id="H3BCC5">
    <property type="interactions" value="119"/>
</dbReference>